<keyword evidence="3" id="KW-1185">Reference proteome</keyword>
<evidence type="ECO:0000256" key="1">
    <source>
        <dbReference type="ARBA" id="ARBA00023239"/>
    </source>
</evidence>
<dbReference type="AlphaFoldDB" id="A0A5S5ANC5"/>
<dbReference type="FunFam" id="1.10.275.10:FF:000005">
    <property type="entry name" value="Histidine ammonia-lyase"/>
    <property type="match status" value="1"/>
</dbReference>
<reference evidence="2 3" key="1">
    <citation type="submission" date="2019-07" db="EMBL/GenBank/DDBJ databases">
        <title>Genomic Encyclopedia of Type Strains, Phase I: the one thousand microbial genomes (KMG-I) project.</title>
        <authorList>
            <person name="Kyrpides N."/>
        </authorList>
    </citation>
    <scope>NUCLEOTIDE SEQUENCE [LARGE SCALE GENOMIC DNA]</scope>
    <source>
        <strain evidence="2 3">DSM 16647</strain>
    </source>
</reference>
<dbReference type="SUPFAM" id="SSF48557">
    <property type="entry name" value="L-aspartase-like"/>
    <property type="match status" value="1"/>
</dbReference>
<protein>
    <submittedName>
        <fullName evidence="2">Histidine ammonia-lyase</fullName>
    </submittedName>
</protein>
<evidence type="ECO:0000313" key="3">
    <source>
        <dbReference type="Proteomes" id="UP000322294"/>
    </source>
</evidence>
<sequence>MLTGKDLTIEEVVKVARDNFEVEISEEAYERAKKSRELIFELAKKNVPVYGLNRGVGANKDRIIDEQFFHEYNVNLVRSHCVAVGPEASIEEVRAMMVVRLNTLLLGCTGIQPEILLMYKEMLNKHVTPVVPERGSVGEADIACLSHIALAMIGEGEAYFNKEKMPASIALEKAGLKPVKLGPKDGLALVSSNALSAGEGCLVLYDVDNLVDLADMIYSFSLEAFRGNVSPLDENVNKARPFPGQNESAAKVRNYLKGSYLWKPNIANALQDPLCFRCAVHIHGAVRDTIRFLKEMLLIQINSSDDNPCVLFKQEDIKSCGNFEPISWTIGFEAVGIALSHLSKASCYRTIKLSTEHFTKLARFLTPDPEHVIAYGTIQKPFAALDAEIRHLANPVSMDFYAVAGEIEDHANNTPYVVQKTRKIVDNLYYILGIEAIHAAQAADLRKNEPDFNLGLAGQVVYEEIRRRIPFLDKDRNLTVDIQKAYEVLKGGSIQKKVNELLKS</sequence>
<evidence type="ECO:0000313" key="2">
    <source>
        <dbReference type="EMBL" id="TYP51596.1"/>
    </source>
</evidence>
<dbReference type="GO" id="GO:0016841">
    <property type="term" value="F:ammonia-lyase activity"/>
    <property type="evidence" value="ECO:0007669"/>
    <property type="project" value="UniProtKB-ARBA"/>
</dbReference>
<dbReference type="Gene3D" id="1.20.200.10">
    <property type="entry name" value="Fumarase/aspartase (Central domain)"/>
    <property type="match status" value="1"/>
</dbReference>
<dbReference type="CDD" id="cd00332">
    <property type="entry name" value="PAL-HAL"/>
    <property type="match status" value="1"/>
</dbReference>
<dbReference type="InterPro" id="IPR001106">
    <property type="entry name" value="Aromatic_Lyase"/>
</dbReference>
<proteinExistence type="predicted"/>
<dbReference type="EMBL" id="VNHO01000022">
    <property type="protein sequence ID" value="TYP51596.1"/>
    <property type="molecule type" value="Genomic_DNA"/>
</dbReference>
<dbReference type="InterPro" id="IPR024083">
    <property type="entry name" value="Fumarase/histidase_N"/>
</dbReference>
<dbReference type="PANTHER" id="PTHR10362">
    <property type="entry name" value="HISTIDINE AMMONIA-LYASE"/>
    <property type="match status" value="1"/>
</dbReference>
<dbReference type="Proteomes" id="UP000322294">
    <property type="component" value="Unassembled WGS sequence"/>
</dbReference>
<dbReference type="Gene3D" id="1.10.275.10">
    <property type="entry name" value="Fumarase/aspartase (N-terminal domain)"/>
    <property type="match status" value="1"/>
</dbReference>
<gene>
    <name evidence="2" type="ORF">LZ11_01886</name>
</gene>
<dbReference type="Pfam" id="PF00221">
    <property type="entry name" value="Lyase_aromatic"/>
    <property type="match status" value="1"/>
</dbReference>
<keyword evidence="1 2" id="KW-0456">Lyase</keyword>
<comment type="caution">
    <text evidence="2">The sequence shown here is derived from an EMBL/GenBank/DDBJ whole genome shotgun (WGS) entry which is preliminary data.</text>
</comment>
<dbReference type="InterPro" id="IPR008948">
    <property type="entry name" value="L-Aspartase-like"/>
</dbReference>
<accession>A0A5S5ANC5</accession>
<name>A0A5S5ANC5_9FIRM</name>
<organism evidence="2 3">
    <name type="scientific">Thermosediminibacter litoriperuensis</name>
    <dbReference type="NCBI Taxonomy" id="291989"/>
    <lineage>
        <taxon>Bacteria</taxon>
        <taxon>Bacillati</taxon>
        <taxon>Bacillota</taxon>
        <taxon>Clostridia</taxon>
        <taxon>Thermosediminibacterales</taxon>
        <taxon>Thermosediminibacteraceae</taxon>
        <taxon>Thermosediminibacter</taxon>
    </lineage>
</organism>